<dbReference type="PANTHER" id="PTHR12701">
    <property type="entry name" value="BCR-ASSOCIATED PROTEIN, BAP"/>
    <property type="match status" value="1"/>
</dbReference>
<evidence type="ECO:0000256" key="7">
    <source>
        <dbReference type="ARBA" id="ARBA00022927"/>
    </source>
</evidence>
<evidence type="ECO:0000256" key="4">
    <source>
        <dbReference type="ARBA" id="ARBA00022692"/>
    </source>
</evidence>
<keyword evidence="7 11" id="KW-0653">Protein transport</keyword>
<protein>
    <recommendedName>
        <fullName evidence="11">Endoplasmic reticulum transmembrane protein</fullName>
    </recommendedName>
</protein>
<accession>A0A0D3GGJ3</accession>
<dbReference type="FunFam" id="1.20.5.110:FF:000011">
    <property type="entry name" value="B-cell receptor-associated protein 29"/>
    <property type="match status" value="1"/>
</dbReference>
<feature type="coiled-coil region" evidence="12">
    <location>
        <begin position="113"/>
        <end position="190"/>
    </location>
</feature>
<dbReference type="Proteomes" id="UP000026960">
    <property type="component" value="Chromosome 6"/>
</dbReference>
<keyword evidence="4 11" id="KW-0812">Transmembrane</keyword>
<evidence type="ECO:0000256" key="9">
    <source>
        <dbReference type="ARBA" id="ARBA00023054"/>
    </source>
</evidence>
<dbReference type="PANTHER" id="PTHR12701:SF18">
    <property type="entry name" value="ENDOPLASMIC RETICULUM TRANSMEMBRANE PROTEIN"/>
    <property type="match status" value="1"/>
</dbReference>
<comment type="similarity">
    <text evidence="2 11">Belongs to the BCAP29/BCAP31 family.</text>
</comment>
<evidence type="ECO:0000256" key="5">
    <source>
        <dbReference type="ARBA" id="ARBA00022703"/>
    </source>
</evidence>
<evidence type="ECO:0000256" key="10">
    <source>
        <dbReference type="ARBA" id="ARBA00023136"/>
    </source>
</evidence>
<evidence type="ECO:0000256" key="1">
    <source>
        <dbReference type="ARBA" id="ARBA00004477"/>
    </source>
</evidence>
<keyword evidence="10 11" id="KW-0472">Membrane</keyword>
<proteinExistence type="inferred from homology"/>
<evidence type="ECO:0000313" key="14">
    <source>
        <dbReference type="EnsemblPlants" id="OBART06G14630.1"/>
    </source>
</evidence>
<reference evidence="14" key="2">
    <citation type="submission" date="2015-03" db="UniProtKB">
        <authorList>
            <consortium name="EnsemblPlants"/>
        </authorList>
    </citation>
    <scope>IDENTIFICATION</scope>
</reference>
<evidence type="ECO:0000256" key="2">
    <source>
        <dbReference type="ARBA" id="ARBA00007956"/>
    </source>
</evidence>
<feature type="region of interest" description="Disordered" evidence="13">
    <location>
        <begin position="209"/>
        <end position="228"/>
    </location>
</feature>
<evidence type="ECO:0000256" key="13">
    <source>
        <dbReference type="SAM" id="MobiDB-lite"/>
    </source>
</evidence>
<dbReference type="eggNOG" id="KOG1962">
    <property type="taxonomic scope" value="Eukaryota"/>
</dbReference>
<evidence type="ECO:0000256" key="12">
    <source>
        <dbReference type="SAM" id="Coils"/>
    </source>
</evidence>
<feature type="transmembrane region" description="Helical" evidence="11">
    <location>
        <begin position="43"/>
        <end position="60"/>
    </location>
</feature>
<dbReference type="PaxDb" id="65489-OBART06G14630.1"/>
<dbReference type="AlphaFoldDB" id="A0A0D3GGJ3"/>
<keyword evidence="11" id="KW-0931">ER-Golgi transport</keyword>
<dbReference type="GO" id="GO:0006886">
    <property type="term" value="P:intracellular protein transport"/>
    <property type="evidence" value="ECO:0007669"/>
    <property type="project" value="UniProtKB-UniRule"/>
</dbReference>
<evidence type="ECO:0000256" key="8">
    <source>
        <dbReference type="ARBA" id="ARBA00022989"/>
    </source>
</evidence>
<keyword evidence="3 11" id="KW-0813">Transport</keyword>
<keyword evidence="8 11" id="KW-1133">Transmembrane helix</keyword>
<keyword evidence="15" id="KW-1185">Reference proteome</keyword>
<evidence type="ECO:0000256" key="6">
    <source>
        <dbReference type="ARBA" id="ARBA00022824"/>
    </source>
</evidence>
<dbReference type="InterPro" id="IPR008417">
    <property type="entry name" value="BAP29/BAP31"/>
</dbReference>
<evidence type="ECO:0000313" key="15">
    <source>
        <dbReference type="Proteomes" id="UP000026960"/>
    </source>
</evidence>
<evidence type="ECO:0000256" key="3">
    <source>
        <dbReference type="ARBA" id="ARBA00022448"/>
    </source>
</evidence>
<dbReference type="EnsemblPlants" id="OBART06G14630.1">
    <property type="protein sequence ID" value="OBART06G14630.1"/>
    <property type="gene ID" value="OBART06G14630"/>
</dbReference>
<sequence length="228" mass="25051">MIQLMFTVLTAEAAVAIALLFKTPVRKLAMLGLDRLKRGRGPVMVRTVAATVLVVLASSVHSMNKIRGHAAGELDGAGAGTLTPTDQVLLARHLLEASLMGYSLFLALVIDRLHNYIREVRGLKRNLEAASKLNKTLDEAKLLGSSDESKTYQKDIASLNEEIKKMKRQLKEKANEAKDAEAKALAAQKQSEGLMIEYNHLVEDNKHLHDQLESVDLTVSRSDGKKNT</sequence>
<dbReference type="GO" id="GO:0070973">
    <property type="term" value="P:protein localization to endoplasmic reticulum exit site"/>
    <property type="evidence" value="ECO:0007669"/>
    <property type="project" value="UniProtKB-UniRule"/>
</dbReference>
<feature type="transmembrane region" description="Helical" evidence="11">
    <location>
        <begin position="99"/>
        <end position="117"/>
    </location>
</feature>
<dbReference type="GO" id="GO:0005789">
    <property type="term" value="C:endoplasmic reticulum membrane"/>
    <property type="evidence" value="ECO:0007669"/>
    <property type="project" value="UniProtKB-SubCell"/>
</dbReference>
<keyword evidence="6 11" id="KW-0256">Endoplasmic reticulum</keyword>
<evidence type="ECO:0000256" key="11">
    <source>
        <dbReference type="RuleBase" id="RU367026"/>
    </source>
</evidence>
<dbReference type="STRING" id="65489.A0A0D3GGJ3"/>
<comment type="subcellular location">
    <subcellularLocation>
        <location evidence="1 11">Endoplasmic reticulum membrane</location>
        <topology evidence="1 11">Multi-pass membrane protein</topology>
    </subcellularLocation>
</comment>
<feature type="transmembrane region" description="Helical" evidence="11">
    <location>
        <begin position="6"/>
        <end position="22"/>
    </location>
</feature>
<keyword evidence="9 12" id="KW-0175">Coiled coil</keyword>
<dbReference type="Gene3D" id="1.20.5.110">
    <property type="match status" value="1"/>
</dbReference>
<dbReference type="Gramene" id="OBART06G14630.1">
    <property type="protein sequence ID" value="OBART06G14630.1"/>
    <property type="gene ID" value="OBART06G14630"/>
</dbReference>
<comment type="function">
    <text evidence="11">May play a role in anterograde transport of membrane proteins from the endoplasmic reticulum to the Golgi.</text>
</comment>
<dbReference type="HOGENOM" id="CLU_109152_0_0_1"/>
<name>A0A0D3GGJ3_9ORYZ</name>
<dbReference type="GO" id="GO:0006888">
    <property type="term" value="P:endoplasmic reticulum to Golgi vesicle-mediated transport"/>
    <property type="evidence" value="ECO:0007669"/>
    <property type="project" value="UniProtKB-UniRule"/>
</dbReference>
<reference evidence="14" key="1">
    <citation type="journal article" date="2009" name="Rice">
        <title>De Novo Next Generation Sequencing of Plant Genomes.</title>
        <authorList>
            <person name="Rounsley S."/>
            <person name="Marri P.R."/>
            <person name="Yu Y."/>
            <person name="He R."/>
            <person name="Sisneros N."/>
            <person name="Goicoechea J.L."/>
            <person name="Lee S.J."/>
            <person name="Angelova A."/>
            <person name="Kudrna D."/>
            <person name="Luo M."/>
            <person name="Affourtit J."/>
            <person name="Desany B."/>
            <person name="Knight J."/>
            <person name="Niazi F."/>
            <person name="Egholm M."/>
            <person name="Wing R.A."/>
        </authorList>
    </citation>
    <scope>NUCLEOTIDE SEQUENCE [LARGE SCALE GENOMIC DNA]</scope>
    <source>
        <strain evidence="14">cv. IRGC 105608</strain>
    </source>
</reference>
<keyword evidence="5" id="KW-0053">Apoptosis</keyword>
<organism evidence="14">
    <name type="scientific">Oryza barthii</name>
    <dbReference type="NCBI Taxonomy" id="65489"/>
    <lineage>
        <taxon>Eukaryota</taxon>
        <taxon>Viridiplantae</taxon>
        <taxon>Streptophyta</taxon>
        <taxon>Embryophyta</taxon>
        <taxon>Tracheophyta</taxon>
        <taxon>Spermatophyta</taxon>
        <taxon>Magnoliopsida</taxon>
        <taxon>Liliopsida</taxon>
        <taxon>Poales</taxon>
        <taxon>Poaceae</taxon>
        <taxon>BOP clade</taxon>
        <taxon>Oryzoideae</taxon>
        <taxon>Oryzeae</taxon>
        <taxon>Oryzinae</taxon>
        <taxon>Oryza</taxon>
    </lineage>
</organism>